<dbReference type="STRING" id="1123291.SAMN04490355_104412"/>
<evidence type="ECO:0000256" key="3">
    <source>
        <dbReference type="ARBA" id="ARBA00023002"/>
    </source>
</evidence>
<dbReference type="EMBL" id="FOTS01000044">
    <property type="protein sequence ID" value="SFM13042.1"/>
    <property type="molecule type" value="Genomic_DNA"/>
</dbReference>
<accession>A0A1I4NBV1</accession>
<dbReference type="AlphaFoldDB" id="A0A1I4NBV1"/>
<comment type="similarity">
    <text evidence="4">Belongs to the zinc-containing alcohol dehydrogenase family.</text>
</comment>
<evidence type="ECO:0000313" key="6">
    <source>
        <dbReference type="EMBL" id="SFM13042.1"/>
    </source>
</evidence>
<dbReference type="InterPro" id="IPR013149">
    <property type="entry name" value="ADH-like_C"/>
</dbReference>
<reference evidence="7" key="1">
    <citation type="submission" date="2016-10" db="EMBL/GenBank/DDBJ databases">
        <authorList>
            <person name="Varghese N."/>
            <person name="Submissions S."/>
        </authorList>
    </citation>
    <scope>NUCLEOTIDE SEQUENCE [LARGE SCALE GENOMIC DNA]</scope>
    <source>
        <strain evidence="7">DSM 13327</strain>
    </source>
</reference>
<dbReference type="InterPro" id="IPR013154">
    <property type="entry name" value="ADH-like_N"/>
</dbReference>
<dbReference type="InterPro" id="IPR020843">
    <property type="entry name" value="ER"/>
</dbReference>
<comment type="cofactor">
    <cofactor evidence="4">
        <name>Zn(2+)</name>
        <dbReference type="ChEBI" id="CHEBI:29105"/>
    </cofactor>
</comment>
<keyword evidence="7" id="KW-1185">Reference proteome</keyword>
<dbReference type="GO" id="GO:0008270">
    <property type="term" value="F:zinc ion binding"/>
    <property type="evidence" value="ECO:0007669"/>
    <property type="project" value="InterPro"/>
</dbReference>
<dbReference type="Proteomes" id="UP000199520">
    <property type="component" value="Unassembled WGS sequence"/>
</dbReference>
<dbReference type="SMART" id="SM00829">
    <property type="entry name" value="PKS_ER"/>
    <property type="match status" value="1"/>
</dbReference>
<dbReference type="PANTHER" id="PTHR43401:SF2">
    <property type="entry name" value="L-THREONINE 3-DEHYDROGENASE"/>
    <property type="match status" value="1"/>
</dbReference>
<protein>
    <submittedName>
        <fullName evidence="6">L-iditol 2-dehydrogenase</fullName>
    </submittedName>
</protein>
<organism evidence="6 7">
    <name type="scientific">Pelosinus propionicus DSM 13327</name>
    <dbReference type="NCBI Taxonomy" id="1123291"/>
    <lineage>
        <taxon>Bacteria</taxon>
        <taxon>Bacillati</taxon>
        <taxon>Bacillota</taxon>
        <taxon>Negativicutes</taxon>
        <taxon>Selenomonadales</taxon>
        <taxon>Sporomusaceae</taxon>
        <taxon>Pelosinus</taxon>
    </lineage>
</organism>
<dbReference type="InterPro" id="IPR011032">
    <property type="entry name" value="GroES-like_sf"/>
</dbReference>
<sequence length="342" mass="37204">MQALVKTALGHGNLDIVDKEEPKAGKDEVKILVKYAGICGSDLHTYEGKYKVKVPVTLGHEFAGEVVEVGANVTEVKVGDRVTSETTFYICGECKYCKSKDYNLCSTRKGLGSQQDGGFTKYVVARKESIHVLPENVDYLSASITEALACAHHAVAKSSIKKNDVVVVLGPGPIGLLVAQIAKTFDTKVIITGLEKDKSRLDKAKELGIDVSVDIQNEDIKQIVQGLTDGYGADIVFECTGAPPSVNLGLDILTKKGEYVQVGIFPTTEILTDFEKIIQKELKVMGCRSQKPSDWEPSLQLMNQKLVNAKALISHQFNITEWDKAYAAIKSGEAIKVVLTVE</sequence>
<dbReference type="InterPro" id="IPR002328">
    <property type="entry name" value="ADH_Zn_CS"/>
</dbReference>
<keyword evidence="1 4" id="KW-0479">Metal-binding</keyword>
<dbReference type="Pfam" id="PF08240">
    <property type="entry name" value="ADH_N"/>
    <property type="match status" value="1"/>
</dbReference>
<dbReference type="CDD" id="cd08258">
    <property type="entry name" value="Zn_ADH4"/>
    <property type="match status" value="1"/>
</dbReference>
<dbReference type="GO" id="GO:0016491">
    <property type="term" value="F:oxidoreductase activity"/>
    <property type="evidence" value="ECO:0007669"/>
    <property type="project" value="UniProtKB-KW"/>
</dbReference>
<dbReference type="Gene3D" id="3.40.50.720">
    <property type="entry name" value="NAD(P)-binding Rossmann-like Domain"/>
    <property type="match status" value="1"/>
</dbReference>
<dbReference type="OrthoDB" id="1674659at2"/>
<keyword evidence="2 4" id="KW-0862">Zinc</keyword>
<dbReference type="Gene3D" id="3.90.180.10">
    <property type="entry name" value="Medium-chain alcohol dehydrogenases, catalytic domain"/>
    <property type="match status" value="1"/>
</dbReference>
<evidence type="ECO:0000256" key="1">
    <source>
        <dbReference type="ARBA" id="ARBA00022723"/>
    </source>
</evidence>
<evidence type="ECO:0000259" key="5">
    <source>
        <dbReference type="SMART" id="SM00829"/>
    </source>
</evidence>
<keyword evidence="3" id="KW-0560">Oxidoreductase</keyword>
<feature type="domain" description="Enoyl reductase (ER)" evidence="5">
    <location>
        <begin position="10"/>
        <end position="339"/>
    </location>
</feature>
<name>A0A1I4NBV1_9FIRM</name>
<dbReference type="PROSITE" id="PS00059">
    <property type="entry name" value="ADH_ZINC"/>
    <property type="match status" value="1"/>
</dbReference>
<dbReference type="SUPFAM" id="SSF51735">
    <property type="entry name" value="NAD(P)-binding Rossmann-fold domains"/>
    <property type="match status" value="1"/>
</dbReference>
<proteinExistence type="inferred from homology"/>
<dbReference type="PANTHER" id="PTHR43401">
    <property type="entry name" value="L-THREONINE 3-DEHYDROGENASE"/>
    <property type="match status" value="1"/>
</dbReference>
<gene>
    <name evidence="6" type="ORF">SAMN04490355_104412</name>
</gene>
<evidence type="ECO:0000256" key="4">
    <source>
        <dbReference type="RuleBase" id="RU361277"/>
    </source>
</evidence>
<dbReference type="InterPro" id="IPR036291">
    <property type="entry name" value="NAD(P)-bd_dom_sf"/>
</dbReference>
<evidence type="ECO:0000256" key="2">
    <source>
        <dbReference type="ARBA" id="ARBA00022833"/>
    </source>
</evidence>
<dbReference type="RefSeq" id="WP_090941373.1">
    <property type="nucleotide sequence ID" value="NZ_FOTS01000044.1"/>
</dbReference>
<dbReference type="Pfam" id="PF00107">
    <property type="entry name" value="ADH_zinc_N"/>
    <property type="match status" value="1"/>
</dbReference>
<dbReference type="InterPro" id="IPR050129">
    <property type="entry name" value="Zn_alcohol_dh"/>
</dbReference>
<evidence type="ECO:0000313" key="7">
    <source>
        <dbReference type="Proteomes" id="UP000199520"/>
    </source>
</evidence>
<dbReference type="SUPFAM" id="SSF50129">
    <property type="entry name" value="GroES-like"/>
    <property type="match status" value="1"/>
</dbReference>